<dbReference type="EMBL" id="RCMV01000478">
    <property type="protein sequence ID" value="KAG3216526.1"/>
    <property type="molecule type" value="Genomic_DNA"/>
</dbReference>
<dbReference type="OrthoDB" id="112166at2759"/>
<evidence type="ECO:0000313" key="5">
    <source>
        <dbReference type="EMBL" id="KAG2977805.1"/>
    </source>
</evidence>
<proteinExistence type="predicted"/>
<feature type="chain" id="PRO_5040067826" evidence="1">
    <location>
        <begin position="27"/>
        <end position="114"/>
    </location>
</feature>
<dbReference type="EMBL" id="MJFZ01000364">
    <property type="protein sequence ID" value="RAW30554.1"/>
    <property type="molecule type" value="Genomic_DNA"/>
</dbReference>
<comment type="caution">
    <text evidence="7">The sequence shown here is derived from an EMBL/GenBank/DDBJ whole genome shotgun (WGS) entry which is preliminary data.</text>
</comment>
<gene>
    <name evidence="7" type="ORF">PC110_g13101</name>
    <name evidence="2" type="ORF">PC113_g14374</name>
    <name evidence="3" type="ORF">PC115_g13112</name>
    <name evidence="4" type="ORF">PC117_g14833</name>
    <name evidence="5" type="ORF">PC118_g12666</name>
    <name evidence="6" type="ORF">PC129_g12613</name>
</gene>
<reference evidence="2" key="2">
    <citation type="submission" date="2018-10" db="EMBL/GenBank/DDBJ databases">
        <title>Effector identification in a new, highly contiguous assembly of the strawberry crown rot pathogen Phytophthora cactorum.</title>
        <authorList>
            <person name="Armitage A.D."/>
            <person name="Nellist C.F."/>
            <person name="Bates H."/>
            <person name="Vickerstaff R.J."/>
            <person name="Harrison R.J."/>
        </authorList>
    </citation>
    <scope>NUCLEOTIDE SEQUENCE</scope>
    <source>
        <strain evidence="2">15-7</strain>
        <strain evidence="3">4032</strain>
        <strain evidence="4">4040</strain>
        <strain evidence="5">P415</strain>
        <strain evidence="6">P421</strain>
    </source>
</reference>
<feature type="signal peptide" evidence="1">
    <location>
        <begin position="1"/>
        <end position="26"/>
    </location>
</feature>
<dbReference type="STRING" id="29920.A0A329S0Y4"/>
<evidence type="ECO:0000313" key="6">
    <source>
        <dbReference type="EMBL" id="KAG3216526.1"/>
    </source>
</evidence>
<evidence type="ECO:0000313" key="8">
    <source>
        <dbReference type="Proteomes" id="UP000251314"/>
    </source>
</evidence>
<keyword evidence="1" id="KW-0732">Signal</keyword>
<organism evidence="7 8">
    <name type="scientific">Phytophthora cactorum</name>
    <dbReference type="NCBI Taxonomy" id="29920"/>
    <lineage>
        <taxon>Eukaryota</taxon>
        <taxon>Sar</taxon>
        <taxon>Stramenopiles</taxon>
        <taxon>Oomycota</taxon>
        <taxon>Peronosporomycetes</taxon>
        <taxon>Peronosporales</taxon>
        <taxon>Peronosporaceae</taxon>
        <taxon>Phytophthora</taxon>
    </lineage>
</organism>
<accession>A0A329S0Y4</accession>
<dbReference type="Proteomes" id="UP000774804">
    <property type="component" value="Unassembled WGS sequence"/>
</dbReference>
<protein>
    <submittedName>
        <fullName evidence="7">Uncharacterized protein</fullName>
    </submittedName>
</protein>
<dbReference type="AlphaFoldDB" id="A0A329S0Y4"/>
<dbReference type="EMBL" id="RCMI01000460">
    <property type="protein sequence ID" value="KAG2909848.1"/>
    <property type="molecule type" value="Genomic_DNA"/>
</dbReference>
<reference evidence="7 8" key="1">
    <citation type="submission" date="2018-01" db="EMBL/GenBank/DDBJ databases">
        <title>Draft genome of the strawberry crown rot pathogen Phytophthora cactorum.</title>
        <authorList>
            <person name="Armitage A.D."/>
            <person name="Lysoe E."/>
            <person name="Nellist C.F."/>
            <person name="Harrison R.J."/>
            <person name="Brurberg M.B."/>
        </authorList>
    </citation>
    <scope>NUCLEOTIDE SEQUENCE [LARGE SCALE GENOMIC DNA]</scope>
    <source>
        <strain evidence="7 8">10300</strain>
    </source>
</reference>
<dbReference type="EMBL" id="RCML01000413">
    <property type="protein sequence ID" value="KAG2977805.1"/>
    <property type="molecule type" value="Genomic_DNA"/>
</dbReference>
<evidence type="ECO:0000256" key="1">
    <source>
        <dbReference type="SAM" id="SignalP"/>
    </source>
</evidence>
<sequence length="114" mass="13041">MWQAQISKHQNLGAKLLVAFLKLLLEDGFTLKTKTLDYRDHVLKVVKRVEEAVFAFLAERGIPSRGFGAVLKYLRTLHRSGGLNNKIERYQLILQTAAIKNPAPRYTQTFLEKS</sequence>
<dbReference type="Proteomes" id="UP000735874">
    <property type="component" value="Unassembled WGS sequence"/>
</dbReference>
<dbReference type="EMBL" id="RCMK01000476">
    <property type="protein sequence ID" value="KAG2926576.1"/>
    <property type="molecule type" value="Genomic_DNA"/>
</dbReference>
<dbReference type="VEuPathDB" id="FungiDB:PC110_g13101"/>
<dbReference type="Proteomes" id="UP000251314">
    <property type="component" value="Unassembled WGS sequence"/>
</dbReference>
<evidence type="ECO:0000313" key="4">
    <source>
        <dbReference type="EMBL" id="KAG2926576.1"/>
    </source>
</evidence>
<dbReference type="Proteomes" id="UP000760860">
    <property type="component" value="Unassembled WGS sequence"/>
</dbReference>
<dbReference type="Proteomes" id="UP000697107">
    <property type="component" value="Unassembled WGS sequence"/>
</dbReference>
<dbReference type="Proteomes" id="UP000736787">
    <property type="component" value="Unassembled WGS sequence"/>
</dbReference>
<evidence type="ECO:0000313" key="2">
    <source>
        <dbReference type="EMBL" id="KAG2853185.1"/>
    </source>
</evidence>
<dbReference type="EMBL" id="RCMG01000494">
    <property type="protein sequence ID" value="KAG2853185.1"/>
    <property type="molecule type" value="Genomic_DNA"/>
</dbReference>
<name>A0A329S0Y4_9STRA</name>
<keyword evidence="8" id="KW-1185">Reference proteome</keyword>
<evidence type="ECO:0000313" key="7">
    <source>
        <dbReference type="EMBL" id="RAW30554.1"/>
    </source>
</evidence>
<evidence type="ECO:0000313" key="3">
    <source>
        <dbReference type="EMBL" id="KAG2909848.1"/>
    </source>
</evidence>